<reference evidence="1 2" key="1">
    <citation type="submission" date="2020-01" db="EMBL/GenBank/DDBJ databases">
        <title>Identification and distribution of gene clusters putatively required for synthesis of sphingolipid metabolism inhibitors in phylogenetically diverse species of the filamentous fungus Fusarium.</title>
        <authorList>
            <person name="Kim H.-S."/>
            <person name="Busman M."/>
            <person name="Brown D.W."/>
            <person name="Divon H."/>
            <person name="Uhlig S."/>
            <person name="Proctor R.H."/>
        </authorList>
    </citation>
    <scope>NUCLEOTIDE SEQUENCE [LARGE SCALE GENOMIC DNA]</scope>
    <source>
        <strain evidence="1 2">NRRL 20459</strain>
    </source>
</reference>
<gene>
    <name evidence="1" type="ORF">FALBO_12936</name>
</gene>
<protein>
    <submittedName>
        <fullName evidence="1">Uncharacterized protein</fullName>
    </submittedName>
</protein>
<comment type="caution">
    <text evidence="1">The sequence shown here is derived from an EMBL/GenBank/DDBJ whole genome shotgun (WGS) entry which is preliminary data.</text>
</comment>
<dbReference type="EMBL" id="JAADYS010001977">
    <property type="protein sequence ID" value="KAF4460285.1"/>
    <property type="molecule type" value="Genomic_DNA"/>
</dbReference>
<accession>A0A8H4KZH0</accession>
<keyword evidence="2" id="KW-1185">Reference proteome</keyword>
<evidence type="ECO:0000313" key="1">
    <source>
        <dbReference type="EMBL" id="KAF4460285.1"/>
    </source>
</evidence>
<evidence type="ECO:0000313" key="2">
    <source>
        <dbReference type="Proteomes" id="UP000554235"/>
    </source>
</evidence>
<dbReference type="Proteomes" id="UP000554235">
    <property type="component" value="Unassembled WGS sequence"/>
</dbReference>
<organism evidence="1 2">
    <name type="scientific">Fusarium albosuccineum</name>
    <dbReference type="NCBI Taxonomy" id="1237068"/>
    <lineage>
        <taxon>Eukaryota</taxon>
        <taxon>Fungi</taxon>
        <taxon>Dikarya</taxon>
        <taxon>Ascomycota</taxon>
        <taxon>Pezizomycotina</taxon>
        <taxon>Sordariomycetes</taxon>
        <taxon>Hypocreomycetidae</taxon>
        <taxon>Hypocreales</taxon>
        <taxon>Nectriaceae</taxon>
        <taxon>Fusarium</taxon>
        <taxon>Fusarium decemcellulare species complex</taxon>
    </lineage>
</organism>
<sequence length="137" mass="15269">MSGSPIEGANGDHLISEEFCAQLQQWLQYGERLNSENHHLRQQIAQMQAQNERLLAYKATYAQMADTQSQLIETLRARLPCGGSQYQPPQDLQIDANLAVNSFENSSPVTIAFAPRPESQASVYRLLEANYPSNSTA</sequence>
<dbReference type="AlphaFoldDB" id="A0A8H4KZH0"/>
<name>A0A8H4KZH0_9HYPO</name>
<dbReference type="OrthoDB" id="5001841at2759"/>
<proteinExistence type="predicted"/>